<feature type="domain" description="TonB-dependent receptor plug" evidence="20">
    <location>
        <begin position="70"/>
        <end position="165"/>
    </location>
</feature>
<evidence type="ECO:0000256" key="8">
    <source>
        <dbReference type="ARBA" id="ARBA00023004"/>
    </source>
</evidence>
<evidence type="ECO:0000256" key="14">
    <source>
        <dbReference type="PROSITE-ProRule" id="PRU01360"/>
    </source>
</evidence>
<keyword evidence="21" id="KW-0614">Plasmid</keyword>
<name>A0A494WB09_9SPHN</name>
<feature type="chain" id="PRO_5019815434" evidence="18">
    <location>
        <begin position="28"/>
        <end position="732"/>
    </location>
</feature>
<dbReference type="InterPro" id="IPR037066">
    <property type="entry name" value="Plug_dom_sf"/>
</dbReference>
<dbReference type="Gene3D" id="2.40.170.20">
    <property type="entry name" value="TonB-dependent receptor, beta-barrel domain"/>
    <property type="match status" value="1"/>
</dbReference>
<dbReference type="NCBIfam" id="TIGR01783">
    <property type="entry name" value="TonB-siderophor"/>
    <property type="match status" value="1"/>
</dbReference>
<dbReference type="InterPro" id="IPR039426">
    <property type="entry name" value="TonB-dep_rcpt-like"/>
</dbReference>
<keyword evidence="13 14" id="KW-0998">Cell outer membrane</keyword>
<comment type="similarity">
    <text evidence="2 14 16">Belongs to the TonB-dependent receptor family.</text>
</comment>
<feature type="domain" description="TonB-dependent receptor-like beta-barrel" evidence="19">
    <location>
        <begin position="237"/>
        <end position="701"/>
    </location>
</feature>
<evidence type="ECO:0000256" key="7">
    <source>
        <dbReference type="ARBA" id="ARBA00022729"/>
    </source>
</evidence>
<keyword evidence="7 18" id="KW-0732">Signal</keyword>
<keyword evidence="22" id="KW-1185">Reference proteome</keyword>
<keyword evidence="4 14" id="KW-1134">Transmembrane beta strand</keyword>
<keyword evidence="11 14" id="KW-0472">Membrane</keyword>
<reference evidence="21 22" key="1">
    <citation type="submission" date="2018-05" db="EMBL/GenBank/DDBJ databases">
        <title>Complete Genome Sequence of the Nonylphenol-Degrading Bacterium Sphingobium amiense DSM 16289T.</title>
        <authorList>
            <person name="Ootsuka M."/>
            <person name="Nishizawa T."/>
            <person name="Ohta H."/>
        </authorList>
    </citation>
    <scope>NUCLEOTIDE SEQUENCE [LARGE SCALE GENOMIC DNA]</scope>
    <source>
        <strain evidence="21 22">DSM 16289</strain>
        <plasmid evidence="22">psamie_5 dna</plasmid>
    </source>
</reference>
<evidence type="ECO:0000256" key="12">
    <source>
        <dbReference type="ARBA" id="ARBA00023170"/>
    </source>
</evidence>
<dbReference type="KEGG" id="sami:SAMIE_5000140"/>
<dbReference type="GO" id="GO:0009279">
    <property type="term" value="C:cell outer membrane"/>
    <property type="evidence" value="ECO:0007669"/>
    <property type="project" value="UniProtKB-SubCell"/>
</dbReference>
<evidence type="ECO:0000313" key="22">
    <source>
        <dbReference type="Proteomes" id="UP000279959"/>
    </source>
</evidence>
<dbReference type="Pfam" id="PF07715">
    <property type="entry name" value="Plug"/>
    <property type="match status" value="1"/>
</dbReference>
<evidence type="ECO:0000256" key="1">
    <source>
        <dbReference type="ARBA" id="ARBA00004571"/>
    </source>
</evidence>
<evidence type="ECO:0000256" key="16">
    <source>
        <dbReference type="RuleBase" id="RU003357"/>
    </source>
</evidence>
<keyword evidence="6 14" id="KW-0812">Transmembrane</keyword>
<evidence type="ECO:0000256" key="6">
    <source>
        <dbReference type="ARBA" id="ARBA00022692"/>
    </source>
</evidence>
<keyword evidence="3 14" id="KW-0813">Transport</keyword>
<dbReference type="InterPro" id="IPR010917">
    <property type="entry name" value="TonB_rcpt_CS"/>
</dbReference>
<evidence type="ECO:0000313" key="21">
    <source>
        <dbReference type="EMBL" id="BBE00537.1"/>
    </source>
</evidence>
<dbReference type="RefSeq" id="WP_066703163.1">
    <property type="nucleotide sequence ID" value="NZ_AP018668.1"/>
</dbReference>
<evidence type="ECO:0000256" key="2">
    <source>
        <dbReference type="ARBA" id="ARBA00009810"/>
    </source>
</evidence>
<dbReference type="InterPro" id="IPR000531">
    <property type="entry name" value="Beta-barrel_TonB"/>
</dbReference>
<evidence type="ECO:0000256" key="4">
    <source>
        <dbReference type="ARBA" id="ARBA00022452"/>
    </source>
</evidence>
<dbReference type="Pfam" id="PF00593">
    <property type="entry name" value="TonB_dep_Rec_b-barrel"/>
    <property type="match status" value="1"/>
</dbReference>
<sequence length="732" mass="79445">MKSGILTRVSLGSLSVALIAAASPALAQTQDKPTELGGVTVTDTVIDDQEAETSYKVSRSIGAMRTDTPLIDVPQSVTVVSAKQINDQAANSIGDAIRYVPGVFSAQGEGNRETLVFRGNSTTGDFFVDGIRDDVQTYRDLYNIERLEVFKGPNAMVFGRGGVGGLINRVTKVADWTPHRAFRLEGGSFEHKRAQFDLGTPLSDAIAVRLTGVYQDSGSYRDGVNYNRWGFNPTVTFKLGEATTITAGYEHFKDDRIADRGVPARPGASTTSIGGPLDTPRGQFFGDPAGSPTYTNTDAGTLYIEHRFSEAVTLRNRTRYADYAKLYRNVFPGAVNAAGTSVSISAYDNAMQRRNLINQTDLNAEFSTGSIKHTLLVGAELGRQETENFRREGFFPASPTDLVGTSSITVPIAASNIRRPDVIYRPAATSGNNAGVLKVAAGYVQDQIELSPMFQVILGVRYEYLNTKVTDRRPAAFVPATQQREFDVTDNLWSPRAALIFKPAENASIYAAYSRTYLPRGGDQFTSLSVSNQNLAPERYQNYEIGAKWDINPGFNVTAAVFRLDRSNVLALSDPNNAASPTIPVGRQRSEGVELSAQGTITDQLSVVGAYTYSDARFLDTVSGTVRAGNQLANVPKHSGSIWTRFNPGGGLSGAIGVIRQGRRFAGTDNIVAMPGYTRVDAAAFYDVSENLSVQVNIENLLNERYFLYANSNNNITPGSPRAFRISLNARF</sequence>
<evidence type="ECO:0000256" key="5">
    <source>
        <dbReference type="ARBA" id="ARBA00022496"/>
    </source>
</evidence>
<dbReference type="GO" id="GO:0038023">
    <property type="term" value="F:signaling receptor activity"/>
    <property type="evidence" value="ECO:0007669"/>
    <property type="project" value="InterPro"/>
</dbReference>
<organism evidence="21 22">
    <name type="scientific">Sphingobium amiense</name>
    <dbReference type="NCBI Taxonomy" id="135719"/>
    <lineage>
        <taxon>Bacteria</taxon>
        <taxon>Pseudomonadati</taxon>
        <taxon>Pseudomonadota</taxon>
        <taxon>Alphaproteobacteria</taxon>
        <taxon>Sphingomonadales</taxon>
        <taxon>Sphingomonadaceae</taxon>
        <taxon>Sphingobium</taxon>
    </lineage>
</organism>
<feature type="region of interest" description="Disordered" evidence="17">
    <location>
        <begin position="259"/>
        <end position="280"/>
    </location>
</feature>
<keyword evidence="5" id="KW-0410">Iron transport</keyword>
<geneLocation type="plasmid" evidence="22">
    <name>psamie_5 dna</name>
</geneLocation>
<dbReference type="Gene3D" id="2.170.130.10">
    <property type="entry name" value="TonB-dependent receptor, plug domain"/>
    <property type="match status" value="1"/>
</dbReference>
<keyword evidence="8" id="KW-0408">Iron</keyword>
<accession>A0A494WB09</accession>
<dbReference type="GO" id="GO:0015891">
    <property type="term" value="P:siderophore transport"/>
    <property type="evidence" value="ECO:0007669"/>
    <property type="project" value="InterPro"/>
</dbReference>
<dbReference type="PANTHER" id="PTHR32552:SF68">
    <property type="entry name" value="FERRICHROME OUTER MEMBRANE TRANSPORTER_PHAGE RECEPTOR"/>
    <property type="match status" value="1"/>
</dbReference>
<evidence type="ECO:0000259" key="19">
    <source>
        <dbReference type="Pfam" id="PF00593"/>
    </source>
</evidence>
<evidence type="ECO:0000256" key="13">
    <source>
        <dbReference type="ARBA" id="ARBA00023237"/>
    </source>
</evidence>
<dbReference type="GO" id="GO:0015344">
    <property type="term" value="F:siderophore uptake transmembrane transporter activity"/>
    <property type="evidence" value="ECO:0007669"/>
    <property type="project" value="TreeGrafter"/>
</dbReference>
<feature type="signal peptide" evidence="18">
    <location>
        <begin position="1"/>
        <end position="27"/>
    </location>
</feature>
<comment type="subcellular location">
    <subcellularLocation>
        <location evidence="1 14">Cell outer membrane</location>
        <topology evidence="1 14">Multi-pass membrane protein</topology>
    </subcellularLocation>
</comment>
<dbReference type="SUPFAM" id="SSF56935">
    <property type="entry name" value="Porins"/>
    <property type="match status" value="1"/>
</dbReference>
<evidence type="ECO:0000256" key="10">
    <source>
        <dbReference type="ARBA" id="ARBA00023077"/>
    </source>
</evidence>
<dbReference type="Proteomes" id="UP000279959">
    <property type="component" value="Plasmid pSAMIE_5"/>
</dbReference>
<dbReference type="PROSITE" id="PS52016">
    <property type="entry name" value="TONB_DEPENDENT_REC_3"/>
    <property type="match status" value="1"/>
</dbReference>
<protein>
    <submittedName>
        <fullName evidence="21">TonB-dependent siderophore receptor</fullName>
    </submittedName>
</protein>
<evidence type="ECO:0000256" key="17">
    <source>
        <dbReference type="SAM" id="MobiDB-lite"/>
    </source>
</evidence>
<gene>
    <name evidence="21" type="ORF">SAMIE_5000140</name>
</gene>
<dbReference type="EMBL" id="AP018668">
    <property type="protein sequence ID" value="BBE00537.1"/>
    <property type="molecule type" value="Genomic_DNA"/>
</dbReference>
<dbReference type="InterPro" id="IPR010105">
    <property type="entry name" value="TonB_sidphr_rcpt"/>
</dbReference>
<keyword evidence="10 16" id="KW-0798">TonB box</keyword>
<evidence type="ECO:0000256" key="9">
    <source>
        <dbReference type="ARBA" id="ARBA00023065"/>
    </source>
</evidence>
<dbReference type="PROSITE" id="PS01156">
    <property type="entry name" value="TONB_DEPENDENT_REC_2"/>
    <property type="match status" value="1"/>
</dbReference>
<feature type="short sequence motif" description="TonB C-terminal box" evidence="15">
    <location>
        <begin position="715"/>
        <end position="732"/>
    </location>
</feature>
<dbReference type="InterPro" id="IPR036942">
    <property type="entry name" value="Beta-barrel_TonB_sf"/>
</dbReference>
<evidence type="ECO:0000256" key="3">
    <source>
        <dbReference type="ARBA" id="ARBA00022448"/>
    </source>
</evidence>
<evidence type="ECO:0000256" key="18">
    <source>
        <dbReference type="SAM" id="SignalP"/>
    </source>
</evidence>
<keyword evidence="9" id="KW-0406">Ion transport</keyword>
<evidence type="ECO:0000256" key="15">
    <source>
        <dbReference type="PROSITE-ProRule" id="PRU10144"/>
    </source>
</evidence>
<dbReference type="PANTHER" id="PTHR32552">
    <property type="entry name" value="FERRICHROME IRON RECEPTOR-RELATED"/>
    <property type="match status" value="1"/>
</dbReference>
<dbReference type="CDD" id="cd01347">
    <property type="entry name" value="ligand_gated_channel"/>
    <property type="match status" value="1"/>
</dbReference>
<dbReference type="InterPro" id="IPR012910">
    <property type="entry name" value="Plug_dom"/>
</dbReference>
<proteinExistence type="inferred from homology"/>
<dbReference type="AlphaFoldDB" id="A0A494WB09"/>
<evidence type="ECO:0000256" key="11">
    <source>
        <dbReference type="ARBA" id="ARBA00023136"/>
    </source>
</evidence>
<evidence type="ECO:0000259" key="20">
    <source>
        <dbReference type="Pfam" id="PF07715"/>
    </source>
</evidence>
<keyword evidence="12 21" id="KW-0675">Receptor</keyword>